<evidence type="ECO:0000313" key="1">
    <source>
        <dbReference type="EMBL" id="CAB4273283.1"/>
    </source>
</evidence>
<dbReference type="Proteomes" id="UP000507222">
    <property type="component" value="Unassembled WGS sequence"/>
</dbReference>
<dbReference type="EMBL" id="CAEKDK010000003">
    <property type="protein sequence ID" value="CAB4273283.1"/>
    <property type="molecule type" value="Genomic_DNA"/>
</dbReference>
<accession>A0A6J5UAM7</accession>
<proteinExistence type="predicted"/>
<protein>
    <submittedName>
        <fullName evidence="1">Uncharacterized protein</fullName>
    </submittedName>
</protein>
<name>A0A6J5UAM7_PRUAR</name>
<evidence type="ECO:0000313" key="2">
    <source>
        <dbReference type="Proteomes" id="UP000507222"/>
    </source>
</evidence>
<dbReference type="AlphaFoldDB" id="A0A6J5UAM7"/>
<sequence length="73" mass="7948">MGPYPVISRVVAGSHGACLHHPTLITEVVRRGGSAEVMVVNLNESSDAQHITKKGTHQEMELKTLNRDAHSFT</sequence>
<organism evidence="1 2">
    <name type="scientific">Prunus armeniaca</name>
    <name type="common">Apricot</name>
    <name type="synonym">Armeniaca vulgaris</name>
    <dbReference type="NCBI Taxonomy" id="36596"/>
    <lineage>
        <taxon>Eukaryota</taxon>
        <taxon>Viridiplantae</taxon>
        <taxon>Streptophyta</taxon>
        <taxon>Embryophyta</taxon>
        <taxon>Tracheophyta</taxon>
        <taxon>Spermatophyta</taxon>
        <taxon>Magnoliopsida</taxon>
        <taxon>eudicotyledons</taxon>
        <taxon>Gunneridae</taxon>
        <taxon>Pentapetalae</taxon>
        <taxon>rosids</taxon>
        <taxon>fabids</taxon>
        <taxon>Rosales</taxon>
        <taxon>Rosaceae</taxon>
        <taxon>Amygdaloideae</taxon>
        <taxon>Amygdaleae</taxon>
        <taxon>Prunus</taxon>
    </lineage>
</organism>
<gene>
    <name evidence="1" type="ORF">CURHAP_LOCUS20699</name>
</gene>
<reference evidence="1 2" key="1">
    <citation type="submission" date="2020-05" db="EMBL/GenBank/DDBJ databases">
        <authorList>
            <person name="Campoy J."/>
            <person name="Schneeberger K."/>
            <person name="Spophaly S."/>
        </authorList>
    </citation>
    <scope>NUCLEOTIDE SEQUENCE [LARGE SCALE GENOMIC DNA]</scope>
    <source>
        <strain evidence="1">PruArmRojPasFocal</strain>
    </source>
</reference>